<keyword evidence="2" id="KW-1185">Reference proteome</keyword>
<gene>
    <name evidence="1" type="ORF">ACI1P1_14410</name>
</gene>
<dbReference type="Proteomes" id="UP001631969">
    <property type="component" value="Unassembled WGS sequence"/>
</dbReference>
<protein>
    <submittedName>
        <fullName evidence="1">S-layer homology domain-containing protein</fullName>
    </submittedName>
</protein>
<evidence type="ECO:0000313" key="1">
    <source>
        <dbReference type="EMBL" id="MFM9329483.1"/>
    </source>
</evidence>
<proteinExistence type="predicted"/>
<sequence length="591" mass="62669">MIRRLLTLCIVLMLGITGILPIAAFAESSPSFSLSVDKPSPALGEEIRVEVKGNQLTDLFGNEVNVTFDSSRLEFKGAVSSPGGYAITPIVKENTIQLAHTLVGAIPGRSGDLTLYTLTFKATSTGPAPIQLTSLQMLDSQMVSRSVTSGAKVTPVIGNTNTEPTPTPTSTPTPTPTSEPTSSAPIPNPGTVPAATPGSGDGNSVFVKPTVKLDPVSLTATAAIDSAVWTKTLEQAGSGNKDIHIIVGDVPKAKAYVLELPSEAISRKKTDIRIQIETPMATIVLPNGMFPGANLPAYVGLYVGRADINGLNESIKAGIGNHPVIELDIQAGVETIAWSNPNAPVTVSIPYKPTANELLEPEHIVVWYLDGSGQVIPVPNGKFDPKTGQVTFSTTHFGMYAAAFVKKTFDDTASLDWAAKQIEVLASKGIINGISETQFDPDRQVTRADFLLLLARVLELQGTPGSRFTDVQAEDYYDGALRIARGLGIVQGSGDNTFNPQASITREDMIVMTHRALKAVKRTSGETTAAQEPALFADMAEVSDYALNSVVELSKMGLIHGNGQGIHPKNLTTRAEAAVLIYNIHLLNVLL</sequence>
<reference evidence="1" key="1">
    <citation type="submission" date="2024-12" db="EMBL/GenBank/DDBJ databases">
        <authorList>
            <person name="Wu N."/>
        </authorList>
    </citation>
    <scope>NUCLEOTIDE SEQUENCE</scope>
    <source>
        <strain evidence="1">P15</strain>
    </source>
</reference>
<organism evidence="1 2">
    <name type="scientific">Paenibacillus mesotrionivorans</name>
    <dbReference type="NCBI Taxonomy" id="3160968"/>
    <lineage>
        <taxon>Bacteria</taxon>
        <taxon>Bacillati</taxon>
        <taxon>Bacillota</taxon>
        <taxon>Bacilli</taxon>
        <taxon>Bacillales</taxon>
        <taxon>Paenibacillaceae</taxon>
        <taxon>Paenibacillus</taxon>
    </lineage>
</organism>
<comment type="caution">
    <text evidence="1">The sequence shown here is derived from an EMBL/GenBank/DDBJ whole genome shotgun (WGS) entry which is preliminary data.</text>
</comment>
<accession>A0ACC7NXQ9</accession>
<evidence type="ECO:0000313" key="2">
    <source>
        <dbReference type="Proteomes" id="UP001631969"/>
    </source>
</evidence>
<name>A0ACC7NXQ9_9BACL</name>
<dbReference type="EMBL" id="JBJURJ010000008">
    <property type="protein sequence ID" value="MFM9329483.1"/>
    <property type="molecule type" value="Genomic_DNA"/>
</dbReference>